<protein>
    <submittedName>
        <fullName evidence="1">Uncharacterized protein</fullName>
    </submittedName>
</protein>
<name>A0A0A6RW24_9GAMM</name>
<reference evidence="1 2" key="1">
    <citation type="journal article" date="2016" name="Front. Microbiol.">
        <title>Single-Cell (Meta-)Genomics of a Dimorphic Candidatus Thiomargarita nelsonii Reveals Genomic Plasticity.</title>
        <authorList>
            <person name="Flood B.E."/>
            <person name="Fliss P."/>
            <person name="Jones D.S."/>
            <person name="Dick G.J."/>
            <person name="Jain S."/>
            <person name="Kaster A.K."/>
            <person name="Winkel M."/>
            <person name="Mussmann M."/>
            <person name="Bailey J."/>
        </authorList>
    </citation>
    <scope>NUCLEOTIDE SEQUENCE [LARGE SCALE GENOMIC DNA]</scope>
    <source>
        <strain evidence="1">Hydrate Ridge</strain>
    </source>
</reference>
<gene>
    <name evidence="1" type="ORF">PN36_23745</name>
</gene>
<evidence type="ECO:0000313" key="2">
    <source>
        <dbReference type="Proteomes" id="UP000030428"/>
    </source>
</evidence>
<keyword evidence="2" id="KW-1185">Reference proteome</keyword>
<dbReference type="Proteomes" id="UP000030428">
    <property type="component" value="Unassembled WGS sequence"/>
</dbReference>
<organism evidence="1 2">
    <name type="scientific">Candidatus Thiomargarita nelsonii</name>
    <dbReference type="NCBI Taxonomy" id="1003181"/>
    <lineage>
        <taxon>Bacteria</taxon>
        <taxon>Pseudomonadati</taxon>
        <taxon>Pseudomonadota</taxon>
        <taxon>Gammaproteobacteria</taxon>
        <taxon>Thiotrichales</taxon>
        <taxon>Thiotrichaceae</taxon>
        <taxon>Thiomargarita</taxon>
    </lineage>
</organism>
<sequence>MSYLILKHLTGSELVEWANHLPADQTFTVSIVLENAVYQPTTRIVNENKNSYRYLRQWEGNFFDPS</sequence>
<evidence type="ECO:0000313" key="1">
    <source>
        <dbReference type="EMBL" id="KHD08081.1"/>
    </source>
</evidence>
<comment type="caution">
    <text evidence="1">The sequence shown here is derived from an EMBL/GenBank/DDBJ whole genome shotgun (WGS) entry which is preliminary data.</text>
</comment>
<accession>A0A0A6RW24</accession>
<proteinExistence type="predicted"/>
<dbReference type="EMBL" id="JSZA02000118">
    <property type="protein sequence ID" value="KHD08081.1"/>
    <property type="molecule type" value="Genomic_DNA"/>
</dbReference>
<dbReference type="AlphaFoldDB" id="A0A0A6RW24"/>